<dbReference type="VEuPathDB" id="TriTrypDB:BSAL_01180"/>
<dbReference type="EMBL" id="CYKH01001485">
    <property type="protein sequence ID" value="CUG87274.1"/>
    <property type="molecule type" value="Genomic_DNA"/>
</dbReference>
<evidence type="ECO:0000313" key="3">
    <source>
        <dbReference type="Proteomes" id="UP000051952"/>
    </source>
</evidence>
<feature type="chain" id="PRO_5006622224" evidence="1">
    <location>
        <begin position="27"/>
        <end position="188"/>
    </location>
</feature>
<dbReference type="AlphaFoldDB" id="A0A0S4JDL3"/>
<dbReference type="Proteomes" id="UP000051952">
    <property type="component" value="Unassembled WGS sequence"/>
</dbReference>
<protein>
    <submittedName>
        <fullName evidence="2">Uncharacterized protein</fullName>
    </submittedName>
</protein>
<feature type="signal peptide" evidence="1">
    <location>
        <begin position="1"/>
        <end position="26"/>
    </location>
</feature>
<evidence type="ECO:0000256" key="1">
    <source>
        <dbReference type="SAM" id="SignalP"/>
    </source>
</evidence>
<accession>A0A0S4JDL3</accession>
<keyword evidence="3" id="KW-1185">Reference proteome</keyword>
<feature type="non-terminal residue" evidence="2">
    <location>
        <position position="1"/>
    </location>
</feature>
<name>A0A0S4JDL3_BODSA</name>
<sequence>NVVGTVTASHMLVLTMFLDSIGVVGSSYPSFNGSLTIVNCTLQSHTLSSFAFIAPLALSLKIVRCHLIDGIFAITLEPTQKAISIIACTSVTTSSANIQISECFGASSTTSTMAVRSLNNGVASRRNTSDEVTHFNGRCVHFLAVIELVDTRFTLDDYAMLLQLYWHSLDGAAFTAHIPVTVTTSLPL</sequence>
<keyword evidence="1" id="KW-0732">Signal</keyword>
<proteinExistence type="predicted"/>
<gene>
    <name evidence="2" type="ORF">BSAL_01180</name>
</gene>
<organism evidence="2 3">
    <name type="scientific">Bodo saltans</name>
    <name type="common">Flagellated protozoan</name>
    <dbReference type="NCBI Taxonomy" id="75058"/>
    <lineage>
        <taxon>Eukaryota</taxon>
        <taxon>Discoba</taxon>
        <taxon>Euglenozoa</taxon>
        <taxon>Kinetoplastea</taxon>
        <taxon>Metakinetoplastina</taxon>
        <taxon>Eubodonida</taxon>
        <taxon>Bodonidae</taxon>
        <taxon>Bodo</taxon>
    </lineage>
</organism>
<evidence type="ECO:0000313" key="2">
    <source>
        <dbReference type="EMBL" id="CUG87274.1"/>
    </source>
</evidence>
<reference evidence="3" key="1">
    <citation type="submission" date="2015-09" db="EMBL/GenBank/DDBJ databases">
        <authorList>
            <consortium name="Pathogen Informatics"/>
        </authorList>
    </citation>
    <scope>NUCLEOTIDE SEQUENCE [LARGE SCALE GENOMIC DNA]</scope>
    <source>
        <strain evidence="3">Lake Konstanz</strain>
    </source>
</reference>